<evidence type="ECO:0000256" key="6">
    <source>
        <dbReference type="ARBA" id="ARBA00022750"/>
    </source>
</evidence>
<dbReference type="PANTHER" id="PTHR47966">
    <property type="entry name" value="BETA-SITE APP-CLEAVING ENZYME, ISOFORM A-RELATED"/>
    <property type="match status" value="1"/>
</dbReference>
<feature type="region of interest" description="Disordered" evidence="11">
    <location>
        <begin position="438"/>
        <end position="463"/>
    </location>
</feature>
<name>A0AAD5SB33_9FUNG</name>
<evidence type="ECO:0000256" key="10">
    <source>
        <dbReference type="RuleBase" id="RU000454"/>
    </source>
</evidence>
<comment type="caution">
    <text evidence="14">The sequence shown here is derived from an EMBL/GenBank/DDBJ whole genome shotgun (WGS) entry which is preliminary data.</text>
</comment>
<feature type="chain" id="PRO_5041952054" description="rhizopuspepsin" evidence="12">
    <location>
        <begin position="30"/>
        <end position="529"/>
    </location>
</feature>
<feature type="active site" evidence="8">
    <location>
        <position position="137"/>
    </location>
</feature>
<dbReference type="EC" id="3.4.23.21" evidence="3"/>
<keyword evidence="5 12" id="KW-0732">Signal</keyword>
<feature type="compositionally biased region" description="Low complexity" evidence="11">
    <location>
        <begin position="441"/>
        <end position="463"/>
    </location>
</feature>
<keyword evidence="4 10" id="KW-0645">Protease</keyword>
<evidence type="ECO:0000256" key="5">
    <source>
        <dbReference type="ARBA" id="ARBA00022729"/>
    </source>
</evidence>
<dbReference type="PROSITE" id="PS00141">
    <property type="entry name" value="ASP_PROTEASE"/>
    <property type="match status" value="2"/>
</dbReference>
<comment type="catalytic activity">
    <reaction evidence="1">
        <text>Hydrolysis of proteins with broad specificity similar to that of pepsin A, preferring hydrophobic residues at P1 and P1'. Clots milk and activates trypsinogen. Does not cleave 4-Gln-|-His-5, but does cleave 10-His-|-Leu-11 and 12-Val-|-Glu-13 in B chain of insulin.</text>
        <dbReference type="EC" id="3.4.23.21"/>
    </reaction>
</comment>
<dbReference type="Pfam" id="PF00026">
    <property type="entry name" value="Asp"/>
    <property type="match status" value="1"/>
</dbReference>
<organism evidence="14 15">
    <name type="scientific">Rhizophlyctis rosea</name>
    <dbReference type="NCBI Taxonomy" id="64517"/>
    <lineage>
        <taxon>Eukaryota</taxon>
        <taxon>Fungi</taxon>
        <taxon>Fungi incertae sedis</taxon>
        <taxon>Chytridiomycota</taxon>
        <taxon>Chytridiomycota incertae sedis</taxon>
        <taxon>Chytridiomycetes</taxon>
        <taxon>Rhizophlyctidales</taxon>
        <taxon>Rhizophlyctidaceae</taxon>
        <taxon>Rhizophlyctis</taxon>
    </lineage>
</organism>
<evidence type="ECO:0000256" key="12">
    <source>
        <dbReference type="SAM" id="SignalP"/>
    </source>
</evidence>
<dbReference type="GO" id="GO:0006508">
    <property type="term" value="P:proteolysis"/>
    <property type="evidence" value="ECO:0007669"/>
    <property type="project" value="UniProtKB-KW"/>
</dbReference>
<feature type="disulfide bond" evidence="9">
    <location>
        <begin position="351"/>
        <end position="384"/>
    </location>
</feature>
<dbReference type="GO" id="GO:0005975">
    <property type="term" value="P:carbohydrate metabolic process"/>
    <property type="evidence" value="ECO:0007669"/>
    <property type="project" value="InterPro"/>
</dbReference>
<keyword evidence="15" id="KW-1185">Reference proteome</keyword>
<keyword evidence="9" id="KW-1015">Disulfide bond</keyword>
<dbReference type="EMBL" id="JADGJD010000422">
    <property type="protein sequence ID" value="KAJ3051208.1"/>
    <property type="molecule type" value="Genomic_DNA"/>
</dbReference>
<evidence type="ECO:0000313" key="14">
    <source>
        <dbReference type="EMBL" id="KAJ3051208.1"/>
    </source>
</evidence>
<keyword evidence="6 10" id="KW-0064">Aspartyl protease</keyword>
<dbReference type="GO" id="GO:0030248">
    <property type="term" value="F:cellulose binding"/>
    <property type="evidence" value="ECO:0007669"/>
    <property type="project" value="InterPro"/>
</dbReference>
<dbReference type="Proteomes" id="UP001212841">
    <property type="component" value="Unassembled WGS sequence"/>
</dbReference>
<dbReference type="AlphaFoldDB" id="A0AAD5SB33"/>
<dbReference type="SUPFAM" id="SSF50630">
    <property type="entry name" value="Acid proteases"/>
    <property type="match status" value="1"/>
</dbReference>
<dbReference type="InterPro" id="IPR001461">
    <property type="entry name" value="Aspartic_peptidase_A1"/>
</dbReference>
<dbReference type="GO" id="GO:0004190">
    <property type="term" value="F:aspartic-type endopeptidase activity"/>
    <property type="evidence" value="ECO:0007669"/>
    <property type="project" value="UniProtKB-KW"/>
</dbReference>
<evidence type="ECO:0000256" key="3">
    <source>
        <dbReference type="ARBA" id="ARBA00013205"/>
    </source>
</evidence>
<dbReference type="Pfam" id="PF00734">
    <property type="entry name" value="CBM_1"/>
    <property type="match status" value="1"/>
</dbReference>
<dbReference type="PROSITE" id="PS51767">
    <property type="entry name" value="PEPTIDASE_A1"/>
    <property type="match status" value="1"/>
</dbReference>
<comment type="similarity">
    <text evidence="2 10">Belongs to the peptidase A1 family.</text>
</comment>
<dbReference type="InterPro" id="IPR033121">
    <property type="entry name" value="PEPTIDASE_A1"/>
</dbReference>
<evidence type="ECO:0000259" key="13">
    <source>
        <dbReference type="PROSITE" id="PS51767"/>
    </source>
</evidence>
<evidence type="ECO:0000256" key="1">
    <source>
        <dbReference type="ARBA" id="ARBA00001130"/>
    </source>
</evidence>
<feature type="signal peptide" evidence="12">
    <location>
        <begin position="1"/>
        <end position="29"/>
    </location>
</feature>
<protein>
    <recommendedName>
        <fullName evidence="3">rhizopuspepsin</fullName>
        <ecNumber evidence="3">3.4.23.21</ecNumber>
    </recommendedName>
</protein>
<dbReference type="InterPro" id="IPR000254">
    <property type="entry name" value="CBD"/>
</dbReference>
<evidence type="ECO:0000313" key="15">
    <source>
        <dbReference type="Proteomes" id="UP001212841"/>
    </source>
</evidence>
<keyword evidence="7 10" id="KW-0378">Hydrolase</keyword>
<dbReference type="PRINTS" id="PR00792">
    <property type="entry name" value="PEPSIN"/>
</dbReference>
<dbReference type="Gene3D" id="2.40.70.10">
    <property type="entry name" value="Acid Proteases"/>
    <property type="match status" value="2"/>
</dbReference>
<sequence length="529" mass="58326">MVVPNAMHLVHLGLLFTLTLLAVPSGTDAAPHLVKRHWFWPWKPAGPYMCPDVPISGAVHLKKTNRNVALPDFAPGHLMYLANKYNTSGNIPFRNIPPHRLSKRQNPVATTPLTNYYSLSFYGPAKIGNQEFLFNFDTGSSELWVPSTQCTTCTNPRKYNSLLSATFKLIGDLFGISYASGSASGTTIQDSFTIGNLTIPNHVLGLVTSATKDDSAEWDGIAGMSFSSLSGQTKETWFERGVKTGIIEAPLFGFYLSSGSGEEDGELAVGGVSLDRMAVPQWSYVRVVAPFYWELDLKEIRYGNEYVERTVTSVIVDTGTSLVVGPYTDVVILNDFIGAVDDGGGLFSIDCSFRDIGKPIQFRLDGYTIELEAKEYVLYYDGQCFSTFQYIENLQFWILGGTVLRKYYSVYNIGDYKNDYYGAAVGFQLVKDYPDNPGDLTPRPTSTTTATGYTTPGKTTTRTTTAVASPTEYGMYQYDTGMIKGTHADHYLVGQCGGEGWFGTDECPEGFFCQVILESFSAPDFLLRK</sequence>
<accession>A0AAD5SB33</accession>
<evidence type="ECO:0000256" key="7">
    <source>
        <dbReference type="ARBA" id="ARBA00022801"/>
    </source>
</evidence>
<reference evidence="14" key="1">
    <citation type="submission" date="2020-05" db="EMBL/GenBank/DDBJ databases">
        <title>Phylogenomic resolution of chytrid fungi.</title>
        <authorList>
            <person name="Stajich J.E."/>
            <person name="Amses K."/>
            <person name="Simmons R."/>
            <person name="Seto K."/>
            <person name="Myers J."/>
            <person name="Bonds A."/>
            <person name="Quandt C.A."/>
            <person name="Barry K."/>
            <person name="Liu P."/>
            <person name="Grigoriev I."/>
            <person name="Longcore J.E."/>
            <person name="James T.Y."/>
        </authorList>
    </citation>
    <scope>NUCLEOTIDE SEQUENCE</scope>
    <source>
        <strain evidence="14">JEL0318</strain>
    </source>
</reference>
<evidence type="ECO:0000256" key="8">
    <source>
        <dbReference type="PIRSR" id="PIRSR601461-1"/>
    </source>
</evidence>
<dbReference type="FunFam" id="2.40.70.10:FF:000115">
    <property type="entry name" value="Lysosomal aspartic protease"/>
    <property type="match status" value="1"/>
</dbReference>
<feature type="domain" description="Peptidase A1" evidence="13">
    <location>
        <begin position="121"/>
        <end position="424"/>
    </location>
</feature>
<evidence type="ECO:0000256" key="2">
    <source>
        <dbReference type="ARBA" id="ARBA00007447"/>
    </source>
</evidence>
<dbReference type="GO" id="GO:0005576">
    <property type="term" value="C:extracellular region"/>
    <property type="evidence" value="ECO:0007669"/>
    <property type="project" value="InterPro"/>
</dbReference>
<dbReference type="InterPro" id="IPR001969">
    <property type="entry name" value="Aspartic_peptidase_AS"/>
</dbReference>
<evidence type="ECO:0000256" key="9">
    <source>
        <dbReference type="PIRSR" id="PIRSR601461-2"/>
    </source>
</evidence>
<dbReference type="InterPro" id="IPR035971">
    <property type="entry name" value="CBD_sf"/>
</dbReference>
<feature type="active site" evidence="8">
    <location>
        <position position="317"/>
    </location>
</feature>
<proteinExistence type="inferred from homology"/>
<gene>
    <name evidence="14" type="ORF">HK097_007825</name>
</gene>
<dbReference type="PANTHER" id="PTHR47966:SF51">
    <property type="entry name" value="BETA-SITE APP-CLEAVING ENZYME, ISOFORM A-RELATED"/>
    <property type="match status" value="1"/>
</dbReference>
<evidence type="ECO:0000256" key="4">
    <source>
        <dbReference type="ARBA" id="ARBA00022670"/>
    </source>
</evidence>
<dbReference type="SUPFAM" id="SSF57180">
    <property type="entry name" value="Cellulose-binding domain"/>
    <property type="match status" value="1"/>
</dbReference>
<dbReference type="InterPro" id="IPR021109">
    <property type="entry name" value="Peptidase_aspartic_dom_sf"/>
</dbReference>
<evidence type="ECO:0000256" key="11">
    <source>
        <dbReference type="SAM" id="MobiDB-lite"/>
    </source>
</evidence>